<protein>
    <submittedName>
        <fullName evidence="3">Type II toxin-antitoxin system RelE/ParE family toxin</fullName>
    </submittedName>
</protein>
<comment type="caution">
    <text evidence="3">The sequence shown here is derived from an EMBL/GenBank/DDBJ whole genome shotgun (WGS) entry which is preliminary data.</text>
</comment>
<dbReference type="EMBL" id="JAPDDT010000003">
    <property type="protein sequence ID" value="MCW1922731.1"/>
    <property type="molecule type" value="Genomic_DNA"/>
</dbReference>
<organism evidence="3 4">
    <name type="scientific">Luteolibacter arcticus</name>
    <dbReference type="NCBI Taxonomy" id="1581411"/>
    <lineage>
        <taxon>Bacteria</taxon>
        <taxon>Pseudomonadati</taxon>
        <taxon>Verrucomicrobiota</taxon>
        <taxon>Verrucomicrobiia</taxon>
        <taxon>Verrucomicrobiales</taxon>
        <taxon>Verrucomicrobiaceae</taxon>
        <taxon>Luteolibacter</taxon>
    </lineage>
</organism>
<dbReference type="InterPro" id="IPR051803">
    <property type="entry name" value="TA_system_RelE-like_toxin"/>
</dbReference>
<dbReference type="InterPro" id="IPR035093">
    <property type="entry name" value="RelE/ParE_toxin_dom_sf"/>
</dbReference>
<dbReference type="Gene3D" id="3.30.2310.20">
    <property type="entry name" value="RelE-like"/>
    <property type="match status" value="1"/>
</dbReference>
<proteinExistence type="inferred from homology"/>
<accession>A0ABT3GGZ3</accession>
<dbReference type="PANTHER" id="PTHR33755">
    <property type="entry name" value="TOXIN PARE1-RELATED"/>
    <property type="match status" value="1"/>
</dbReference>
<keyword evidence="2" id="KW-1277">Toxin-antitoxin system</keyword>
<evidence type="ECO:0000313" key="3">
    <source>
        <dbReference type="EMBL" id="MCW1922731.1"/>
    </source>
</evidence>
<reference evidence="3 4" key="1">
    <citation type="submission" date="2022-10" db="EMBL/GenBank/DDBJ databases">
        <title>Luteolibacter arcticus strain CCTCC AB 2014275, whole genome shotgun sequencing project.</title>
        <authorList>
            <person name="Zhao G."/>
            <person name="Shen L."/>
        </authorList>
    </citation>
    <scope>NUCLEOTIDE SEQUENCE [LARGE SCALE GENOMIC DNA]</scope>
    <source>
        <strain evidence="3 4">CCTCC AB 2014275</strain>
    </source>
</reference>
<evidence type="ECO:0000313" key="4">
    <source>
        <dbReference type="Proteomes" id="UP001320876"/>
    </source>
</evidence>
<keyword evidence="4" id="KW-1185">Reference proteome</keyword>
<evidence type="ECO:0000256" key="1">
    <source>
        <dbReference type="ARBA" id="ARBA00006226"/>
    </source>
</evidence>
<gene>
    <name evidence="3" type="ORF">OKA05_09215</name>
</gene>
<sequence>MARVIWTEPALEDLDEIADYISLDDPAAAKRLVRRVFERVDHLETCPEMGSCPMELRGTEYRHLVIPPLRIFYRVAGELVFMVYVMRTERLFRRDDLSGRDREE</sequence>
<name>A0ABT3GGZ3_9BACT</name>
<dbReference type="InterPro" id="IPR007712">
    <property type="entry name" value="RelE/ParE_toxin"/>
</dbReference>
<evidence type="ECO:0000256" key="2">
    <source>
        <dbReference type="ARBA" id="ARBA00022649"/>
    </source>
</evidence>
<comment type="similarity">
    <text evidence="1">Belongs to the RelE toxin family.</text>
</comment>
<dbReference type="Proteomes" id="UP001320876">
    <property type="component" value="Unassembled WGS sequence"/>
</dbReference>
<dbReference type="PANTHER" id="PTHR33755:SF5">
    <property type="entry name" value="TYPE II TOXIN-ANTITOXIN SYSTEM RELE_PARE FAMILY TOXIN"/>
    <property type="match status" value="1"/>
</dbReference>
<dbReference type="Pfam" id="PF05016">
    <property type="entry name" value="ParE_toxin"/>
    <property type="match status" value="1"/>
</dbReference>
<dbReference type="RefSeq" id="WP_264486839.1">
    <property type="nucleotide sequence ID" value="NZ_JAPDDT010000003.1"/>
</dbReference>